<protein>
    <submittedName>
        <fullName evidence="2">Uncharacterized protein</fullName>
    </submittedName>
</protein>
<dbReference type="Proteomes" id="UP001055172">
    <property type="component" value="Unassembled WGS sequence"/>
</dbReference>
<reference evidence="2 3" key="1">
    <citation type="submission" date="2021-07" db="EMBL/GenBank/DDBJ databases">
        <title>Genome data of Colletotrichum spaethianum.</title>
        <authorList>
            <person name="Utami Y.D."/>
            <person name="Hiruma K."/>
        </authorList>
    </citation>
    <scope>NUCLEOTIDE SEQUENCE [LARGE SCALE GENOMIC DNA]</scope>
    <source>
        <strain evidence="2 3">MAFF 242679</strain>
    </source>
</reference>
<gene>
    <name evidence="2" type="ORF">ColLi_05974</name>
</gene>
<name>A0AA37GMN7_9PEZI</name>
<evidence type="ECO:0000313" key="3">
    <source>
        <dbReference type="Proteomes" id="UP001055172"/>
    </source>
</evidence>
<feature type="region of interest" description="Disordered" evidence="1">
    <location>
        <begin position="1"/>
        <end position="33"/>
    </location>
</feature>
<feature type="compositionally biased region" description="Basic and acidic residues" evidence="1">
    <location>
        <begin position="21"/>
        <end position="33"/>
    </location>
</feature>
<dbReference type="AlphaFoldDB" id="A0AA37GMN7"/>
<proteinExistence type="predicted"/>
<organism evidence="2 3">
    <name type="scientific">Colletotrichum liriopes</name>
    <dbReference type="NCBI Taxonomy" id="708192"/>
    <lineage>
        <taxon>Eukaryota</taxon>
        <taxon>Fungi</taxon>
        <taxon>Dikarya</taxon>
        <taxon>Ascomycota</taxon>
        <taxon>Pezizomycotina</taxon>
        <taxon>Sordariomycetes</taxon>
        <taxon>Hypocreomycetidae</taxon>
        <taxon>Glomerellales</taxon>
        <taxon>Glomerellaceae</taxon>
        <taxon>Colletotrichum</taxon>
        <taxon>Colletotrichum spaethianum species complex</taxon>
    </lineage>
</organism>
<sequence>MALRIKQTKAVKGCPQTAGLEKSREQWTKDKGPRSSLWGVAHDEGDIMRGYAIHVGITAIRAWNSEAWANSPLKHKGNR</sequence>
<accession>A0AA37GMN7</accession>
<comment type="caution">
    <text evidence="2">The sequence shown here is derived from an EMBL/GenBank/DDBJ whole genome shotgun (WGS) entry which is preliminary data.</text>
</comment>
<dbReference type="EMBL" id="BPPX01000011">
    <property type="protein sequence ID" value="GJC83136.1"/>
    <property type="molecule type" value="Genomic_DNA"/>
</dbReference>
<evidence type="ECO:0000256" key="1">
    <source>
        <dbReference type="SAM" id="MobiDB-lite"/>
    </source>
</evidence>
<evidence type="ECO:0000313" key="2">
    <source>
        <dbReference type="EMBL" id="GJC83136.1"/>
    </source>
</evidence>
<keyword evidence="3" id="KW-1185">Reference proteome</keyword>